<dbReference type="EMBL" id="CCKQ01015271">
    <property type="protein sequence ID" value="CDW87092.1"/>
    <property type="molecule type" value="Genomic_DNA"/>
</dbReference>
<dbReference type="GO" id="GO:0005768">
    <property type="term" value="C:endosome"/>
    <property type="evidence" value="ECO:0007669"/>
    <property type="project" value="TreeGrafter"/>
</dbReference>
<dbReference type="Proteomes" id="UP000039865">
    <property type="component" value="Unassembled WGS sequence"/>
</dbReference>
<dbReference type="PANTHER" id="PTHR10555:SF170">
    <property type="entry name" value="FI18122P1"/>
    <property type="match status" value="1"/>
</dbReference>
<feature type="coiled-coil region" evidence="1">
    <location>
        <begin position="385"/>
        <end position="460"/>
    </location>
</feature>
<evidence type="ECO:0000313" key="5">
    <source>
        <dbReference type="Proteomes" id="UP000039865"/>
    </source>
</evidence>
<protein>
    <submittedName>
        <fullName evidence="4">Px domain containing protein</fullName>
    </submittedName>
</protein>
<evidence type="ECO:0000256" key="1">
    <source>
        <dbReference type="SAM" id="Coils"/>
    </source>
</evidence>
<organism evidence="4 5">
    <name type="scientific">Stylonychia lemnae</name>
    <name type="common">Ciliate</name>
    <dbReference type="NCBI Taxonomy" id="5949"/>
    <lineage>
        <taxon>Eukaryota</taxon>
        <taxon>Sar</taxon>
        <taxon>Alveolata</taxon>
        <taxon>Ciliophora</taxon>
        <taxon>Intramacronucleata</taxon>
        <taxon>Spirotrichea</taxon>
        <taxon>Stichotrichia</taxon>
        <taxon>Sporadotrichida</taxon>
        <taxon>Oxytrichidae</taxon>
        <taxon>Stylonychinae</taxon>
        <taxon>Stylonychia</taxon>
    </lineage>
</organism>
<feature type="domain" description="PX" evidence="3">
    <location>
        <begin position="112"/>
        <end position="240"/>
    </location>
</feature>
<feature type="compositionally biased region" description="Basic and acidic residues" evidence="2">
    <location>
        <begin position="41"/>
        <end position="50"/>
    </location>
</feature>
<dbReference type="CDD" id="cd06093">
    <property type="entry name" value="PX_domain"/>
    <property type="match status" value="1"/>
</dbReference>
<dbReference type="Pfam" id="PF00787">
    <property type="entry name" value="PX"/>
    <property type="match status" value="1"/>
</dbReference>
<sequence>MKRETVINLKIIKFLEYQAQTTKEEVKNPYNQPPKQSEDEDKSKWRKTVDYEQEESSAPVKKTYQQEQPKKEQIQISSPKESTKIDFTSKASDREEMKRVSIRNDDADELSAFKEISTTVEKDIDSGAFEDENYDFSVSQPKLVGDSIAYYVKGVDRSGKWEGQRRFSHFFALYEALIIRFPACFIPKIPPKKAIGNKEISFIKERRYYLERFLRKLSKYDYIIHSDEFQIFSRPAGEVDKLLARLPKMSSGSLLDRIRKAGDINERMFDAVEREKFNNATLDCTLFIKKVLPQLKAMKKTINNFKVIKESQIGNYKILYGVLDKYEELNMMSYLDRNASKLVITEPESKEIIKDQMSHMIDNLKNPYEDMYHWCKGEIYDLQALQVALTTREQVESQIKKMESKKKNTQADLENVNQGKKTIRTLLKSDKDTNGMLSTIENSEREIDNLQSLLEVISIHLGEIIIPKFKQEKIKVYQRIMQQFNIMEINNAHQTASFWSKVLSNPQLKNIAKLK</sequence>
<dbReference type="SMART" id="SM00312">
    <property type="entry name" value="PX"/>
    <property type="match status" value="1"/>
</dbReference>
<reference evidence="4 5" key="1">
    <citation type="submission" date="2014-06" db="EMBL/GenBank/DDBJ databases">
        <authorList>
            <person name="Swart Estienne"/>
        </authorList>
    </citation>
    <scope>NUCLEOTIDE SEQUENCE [LARGE SCALE GENOMIC DNA]</scope>
    <source>
        <strain evidence="4 5">130c</strain>
    </source>
</reference>
<feature type="region of interest" description="Disordered" evidence="2">
    <location>
        <begin position="22"/>
        <end position="98"/>
    </location>
</feature>
<dbReference type="GO" id="GO:0035091">
    <property type="term" value="F:phosphatidylinositol binding"/>
    <property type="evidence" value="ECO:0007669"/>
    <property type="project" value="InterPro"/>
</dbReference>
<evidence type="ECO:0000256" key="2">
    <source>
        <dbReference type="SAM" id="MobiDB-lite"/>
    </source>
</evidence>
<accession>A0A078B159</accession>
<name>A0A078B159_STYLE</name>
<keyword evidence="5" id="KW-1185">Reference proteome</keyword>
<dbReference type="Gene3D" id="3.30.1520.10">
    <property type="entry name" value="Phox-like domain"/>
    <property type="match status" value="1"/>
</dbReference>
<dbReference type="OrthoDB" id="437742at2759"/>
<gene>
    <name evidence="4" type="primary">Contig18680.g19841</name>
    <name evidence="4" type="ORF">STYLEM_16194</name>
</gene>
<dbReference type="PROSITE" id="PS50195">
    <property type="entry name" value="PX"/>
    <property type="match status" value="1"/>
</dbReference>
<dbReference type="InterPro" id="IPR036871">
    <property type="entry name" value="PX_dom_sf"/>
</dbReference>
<evidence type="ECO:0000259" key="3">
    <source>
        <dbReference type="PROSITE" id="PS50195"/>
    </source>
</evidence>
<dbReference type="OMA" id="ITFDQHE"/>
<dbReference type="InParanoid" id="A0A078B159"/>
<dbReference type="InterPro" id="IPR001683">
    <property type="entry name" value="PX_dom"/>
</dbReference>
<dbReference type="AlphaFoldDB" id="A0A078B159"/>
<proteinExistence type="predicted"/>
<dbReference type="SUPFAM" id="SSF64268">
    <property type="entry name" value="PX domain"/>
    <property type="match status" value="1"/>
</dbReference>
<feature type="compositionally biased region" description="Polar residues" evidence="2">
    <location>
        <begin position="77"/>
        <end position="90"/>
    </location>
</feature>
<keyword evidence="1" id="KW-0175">Coiled coil</keyword>
<evidence type="ECO:0000313" key="4">
    <source>
        <dbReference type="EMBL" id="CDW87092.1"/>
    </source>
</evidence>
<dbReference type="PANTHER" id="PTHR10555">
    <property type="entry name" value="SORTING NEXIN"/>
    <property type="match status" value="1"/>
</dbReference>